<keyword evidence="2" id="KW-1185">Reference proteome</keyword>
<comment type="caution">
    <text evidence="1">The sequence shown here is derived from an EMBL/GenBank/DDBJ whole genome shotgun (WGS) entry which is preliminary data.</text>
</comment>
<dbReference type="AlphaFoldDB" id="A0A9W6XPQ3"/>
<protein>
    <submittedName>
        <fullName evidence="1">Unnamed protein product</fullName>
    </submittedName>
</protein>
<name>A0A9W6XPQ3_9STRA</name>
<proteinExistence type="predicted"/>
<gene>
    <name evidence="1" type="ORF">Pfra01_001518400</name>
</gene>
<accession>A0A9W6XPQ3</accession>
<evidence type="ECO:0000313" key="1">
    <source>
        <dbReference type="EMBL" id="GMF44059.1"/>
    </source>
</evidence>
<reference evidence="1" key="1">
    <citation type="submission" date="2023-04" db="EMBL/GenBank/DDBJ databases">
        <title>Phytophthora fragariaefolia NBRC 109709.</title>
        <authorList>
            <person name="Ichikawa N."/>
            <person name="Sato H."/>
            <person name="Tonouchi N."/>
        </authorList>
    </citation>
    <scope>NUCLEOTIDE SEQUENCE</scope>
    <source>
        <strain evidence="1">NBRC 109709</strain>
    </source>
</reference>
<sequence length="108" mass="12606">MSTTNPATILGFGKYRNLCVEHVFDIDPNYCRWLSFQKSMNLKSAITDFLDSKFKAGDDGSYIMNRGRHKGKSLKTIKLLDAKYLDWLHKSKFVRENQAWLIEKIDEL</sequence>
<dbReference type="EMBL" id="BSXT01001638">
    <property type="protein sequence ID" value="GMF44059.1"/>
    <property type="molecule type" value="Genomic_DNA"/>
</dbReference>
<organism evidence="1 2">
    <name type="scientific">Phytophthora fragariaefolia</name>
    <dbReference type="NCBI Taxonomy" id="1490495"/>
    <lineage>
        <taxon>Eukaryota</taxon>
        <taxon>Sar</taxon>
        <taxon>Stramenopiles</taxon>
        <taxon>Oomycota</taxon>
        <taxon>Peronosporomycetes</taxon>
        <taxon>Peronosporales</taxon>
        <taxon>Peronosporaceae</taxon>
        <taxon>Phytophthora</taxon>
    </lineage>
</organism>
<dbReference type="OrthoDB" id="96820at2759"/>
<evidence type="ECO:0000313" key="2">
    <source>
        <dbReference type="Proteomes" id="UP001165121"/>
    </source>
</evidence>
<dbReference type="Proteomes" id="UP001165121">
    <property type="component" value="Unassembled WGS sequence"/>
</dbReference>